<protein>
    <submittedName>
        <fullName evidence="1">Alpha/beta hydrolase</fullName>
    </submittedName>
</protein>
<name>A0AA97ARF9_9CYAN</name>
<dbReference type="Gene3D" id="3.40.50.1820">
    <property type="entry name" value="alpha/beta hydrolase"/>
    <property type="match status" value="1"/>
</dbReference>
<dbReference type="EMBL" id="CP053586">
    <property type="protein sequence ID" value="WNZ25233.1"/>
    <property type="molecule type" value="Genomic_DNA"/>
</dbReference>
<reference evidence="1" key="1">
    <citation type="submission" date="2020-05" db="EMBL/GenBank/DDBJ databases">
        <authorList>
            <person name="Zhu T."/>
            <person name="Keshari N."/>
            <person name="Lu X."/>
        </authorList>
    </citation>
    <scope>NUCLEOTIDE SEQUENCE</scope>
    <source>
        <strain evidence="1">NK1-12</strain>
    </source>
</reference>
<organism evidence="1">
    <name type="scientific">Leptolyngbya sp. NK1-12</name>
    <dbReference type="NCBI Taxonomy" id="2547451"/>
    <lineage>
        <taxon>Bacteria</taxon>
        <taxon>Bacillati</taxon>
        <taxon>Cyanobacteriota</taxon>
        <taxon>Cyanophyceae</taxon>
        <taxon>Leptolyngbyales</taxon>
        <taxon>Leptolyngbyaceae</taxon>
        <taxon>Leptolyngbya group</taxon>
        <taxon>Leptolyngbya</taxon>
    </lineage>
</organism>
<keyword evidence="1" id="KW-0378">Hydrolase</keyword>
<dbReference type="RefSeq" id="WP_035998449.1">
    <property type="nucleotide sequence ID" value="NZ_CP053586.1"/>
</dbReference>
<dbReference type="InterPro" id="IPR029058">
    <property type="entry name" value="AB_hydrolase_fold"/>
</dbReference>
<dbReference type="AlphaFoldDB" id="A0AA97ARF9"/>
<accession>A0AA97ARF9</accession>
<proteinExistence type="predicted"/>
<dbReference type="GO" id="GO:0016787">
    <property type="term" value="F:hydrolase activity"/>
    <property type="evidence" value="ECO:0007669"/>
    <property type="project" value="UniProtKB-KW"/>
</dbReference>
<dbReference type="SUPFAM" id="SSF53474">
    <property type="entry name" value="alpha/beta-Hydrolases"/>
    <property type="match status" value="1"/>
</dbReference>
<sequence>MSNFPQVLWLNVSPSLQRFHQPLLRHLSSQFTVACWDYCQTPDEACSLETAITLLHDYLKICDQPLHLIGHGTGGLLALLYSRRYPDYVKTLSLLSVGVHPAVDWQAHYYVHRQLLSCKQEAILAQMTPYLFGEQTQLSTRRLVRMLKRDLENSLSPHSLFRRVSIAAGNVAVPLMVCGGEVDIVVDPNQLYGWQDYLKTEDRLWICPDGCHFFDFSYPELVATKLIEFWTSVLSNHFSLINF</sequence>
<gene>
    <name evidence="1" type="ORF">HJG54_21830</name>
</gene>
<evidence type="ECO:0000313" key="1">
    <source>
        <dbReference type="EMBL" id="WNZ25233.1"/>
    </source>
</evidence>